<dbReference type="PANTHER" id="PTHR46250:SF15">
    <property type="entry name" value="OS01G0523800 PROTEIN"/>
    <property type="match status" value="1"/>
</dbReference>
<dbReference type="InterPro" id="IPR058353">
    <property type="entry name" value="DUF8040"/>
</dbReference>
<dbReference type="AlphaFoldDB" id="A2ZTW0"/>
<evidence type="ECO:0000259" key="6">
    <source>
        <dbReference type="Pfam" id="PF23950"/>
    </source>
</evidence>
<reference evidence="8" key="2">
    <citation type="submission" date="2008-12" db="EMBL/GenBank/DDBJ databases">
        <title>Improved gene annotation of the rice (Oryza sativa) genomes.</title>
        <authorList>
            <person name="Wang J."/>
            <person name="Li R."/>
            <person name="Fan W."/>
            <person name="Huang Q."/>
            <person name="Zhang J."/>
            <person name="Zhou Y."/>
            <person name="Hu Y."/>
            <person name="Zi S."/>
            <person name="Li J."/>
            <person name="Ni P."/>
            <person name="Zheng H."/>
            <person name="Zhang Y."/>
            <person name="Zhao M."/>
            <person name="Hao Q."/>
            <person name="McDermott J."/>
            <person name="Samudrala R."/>
            <person name="Kristiansen K."/>
            <person name="Wong G.K.-S."/>
        </authorList>
    </citation>
    <scope>NUCLEOTIDE SEQUENCE</scope>
</reference>
<dbReference type="EMBL" id="CM000138">
    <property type="protein sequence ID" value="EAZ12157.1"/>
    <property type="molecule type" value="Genomic_DNA"/>
</dbReference>
<dbReference type="GO" id="GO:0046872">
    <property type="term" value="F:metal ion binding"/>
    <property type="evidence" value="ECO:0007669"/>
    <property type="project" value="UniProtKB-KW"/>
</dbReference>
<feature type="region of interest" description="Disordered" evidence="3">
    <location>
        <begin position="403"/>
        <end position="463"/>
    </location>
</feature>
<gene>
    <name evidence="8" type="ORF">OsJ_02038</name>
</gene>
<feature type="domain" description="DUF8040" evidence="7">
    <location>
        <begin position="1"/>
        <end position="70"/>
    </location>
</feature>
<dbReference type="Pfam" id="PF26138">
    <property type="entry name" value="DUF8040"/>
    <property type="match status" value="1"/>
</dbReference>
<protein>
    <submittedName>
        <fullName evidence="8">Uncharacterized protein</fullName>
    </submittedName>
</protein>
<reference evidence="8" key="1">
    <citation type="journal article" date="2005" name="PLoS Biol.">
        <title>The genomes of Oryza sativa: a history of duplications.</title>
        <authorList>
            <person name="Yu J."/>
            <person name="Wang J."/>
            <person name="Lin W."/>
            <person name="Li S."/>
            <person name="Li H."/>
            <person name="Zhou J."/>
            <person name="Ni P."/>
            <person name="Dong W."/>
            <person name="Hu S."/>
            <person name="Zeng C."/>
            <person name="Zhang J."/>
            <person name="Zhang Y."/>
            <person name="Li R."/>
            <person name="Xu Z."/>
            <person name="Li S."/>
            <person name="Li X."/>
            <person name="Zheng H."/>
            <person name="Cong L."/>
            <person name="Lin L."/>
            <person name="Yin J."/>
            <person name="Geng J."/>
            <person name="Li G."/>
            <person name="Shi J."/>
            <person name="Liu J."/>
            <person name="Lv H."/>
            <person name="Li J."/>
            <person name="Wang J."/>
            <person name="Deng Y."/>
            <person name="Ran L."/>
            <person name="Shi X."/>
            <person name="Wang X."/>
            <person name="Wu Q."/>
            <person name="Li C."/>
            <person name="Ren X."/>
            <person name="Wang J."/>
            <person name="Wang X."/>
            <person name="Li D."/>
            <person name="Liu D."/>
            <person name="Zhang X."/>
            <person name="Ji Z."/>
            <person name="Zhao W."/>
            <person name="Sun Y."/>
            <person name="Zhang Z."/>
            <person name="Bao J."/>
            <person name="Han Y."/>
            <person name="Dong L."/>
            <person name="Ji J."/>
            <person name="Chen P."/>
            <person name="Wu S."/>
            <person name="Liu J."/>
            <person name="Xiao Y."/>
            <person name="Bu D."/>
            <person name="Tan J."/>
            <person name="Yang L."/>
            <person name="Ye C."/>
            <person name="Zhang J."/>
            <person name="Xu J."/>
            <person name="Zhou Y."/>
            <person name="Yu Y."/>
            <person name="Zhang B."/>
            <person name="Zhuang S."/>
            <person name="Wei H."/>
            <person name="Liu B."/>
            <person name="Lei M."/>
            <person name="Yu H."/>
            <person name="Li Y."/>
            <person name="Xu H."/>
            <person name="Wei S."/>
            <person name="He X."/>
            <person name="Fang L."/>
            <person name="Zhang Z."/>
            <person name="Zhang Y."/>
            <person name="Huang X."/>
            <person name="Su Z."/>
            <person name="Tong W."/>
            <person name="Li J."/>
            <person name="Tong Z."/>
            <person name="Li S."/>
            <person name="Ye J."/>
            <person name="Wang L."/>
            <person name="Fang L."/>
            <person name="Lei T."/>
            <person name="Chen C."/>
            <person name="Chen H."/>
            <person name="Xu Z."/>
            <person name="Li H."/>
            <person name="Huang H."/>
            <person name="Zhang F."/>
            <person name="Xu H."/>
            <person name="Li N."/>
            <person name="Zhao C."/>
            <person name="Li S."/>
            <person name="Dong L."/>
            <person name="Huang Y."/>
            <person name="Li L."/>
            <person name="Xi Y."/>
            <person name="Qi Q."/>
            <person name="Li W."/>
            <person name="Zhang B."/>
            <person name="Hu W."/>
            <person name="Zhang Y."/>
            <person name="Tian X."/>
            <person name="Jiao Y."/>
            <person name="Liang X."/>
            <person name="Jin J."/>
            <person name="Gao L."/>
            <person name="Zheng W."/>
            <person name="Hao B."/>
            <person name="Liu S."/>
            <person name="Wang W."/>
            <person name="Yuan L."/>
            <person name="Cao M."/>
            <person name="McDermott J."/>
            <person name="Samudrala R."/>
            <person name="Wang J."/>
            <person name="Wong G.K."/>
            <person name="Yang H."/>
        </authorList>
    </citation>
    <scope>NUCLEOTIDE SEQUENCE [LARGE SCALE GENOMIC DNA]</scope>
</reference>
<comment type="cofactor">
    <cofactor evidence="1">
        <name>a divalent metal cation</name>
        <dbReference type="ChEBI" id="CHEBI:60240"/>
    </cofactor>
</comment>
<dbReference type="Pfam" id="PF12776">
    <property type="entry name" value="Myb_DNA-bind_3"/>
    <property type="match status" value="1"/>
</dbReference>
<feature type="domain" description="Myb/SANT-like" evidence="4">
    <location>
        <begin position="307"/>
        <end position="347"/>
    </location>
</feature>
<organism evidence="8">
    <name type="scientific">Oryza sativa subsp. japonica</name>
    <name type="common">Rice</name>
    <dbReference type="NCBI Taxonomy" id="39947"/>
    <lineage>
        <taxon>Eukaryota</taxon>
        <taxon>Viridiplantae</taxon>
        <taxon>Streptophyta</taxon>
        <taxon>Embryophyta</taxon>
        <taxon>Tracheophyta</taxon>
        <taxon>Spermatophyta</taxon>
        <taxon>Magnoliopsida</taxon>
        <taxon>Liliopsida</taxon>
        <taxon>Poales</taxon>
        <taxon>Poaceae</taxon>
        <taxon>BOP clade</taxon>
        <taxon>Oryzoideae</taxon>
        <taxon>Oryzeae</taxon>
        <taxon>Oryzinae</taxon>
        <taxon>Oryza</taxon>
        <taxon>Oryza sativa</taxon>
    </lineage>
</organism>
<feature type="compositionally biased region" description="Basic and acidic residues" evidence="3">
    <location>
        <begin position="416"/>
        <end position="426"/>
    </location>
</feature>
<proteinExistence type="predicted"/>
<evidence type="ECO:0000256" key="3">
    <source>
        <dbReference type="SAM" id="MobiDB-lite"/>
    </source>
</evidence>
<accession>A2ZTW0</accession>
<evidence type="ECO:0000256" key="1">
    <source>
        <dbReference type="ARBA" id="ARBA00001968"/>
    </source>
</evidence>
<feature type="compositionally biased region" description="Low complexity" evidence="3">
    <location>
        <begin position="427"/>
        <end position="438"/>
    </location>
</feature>
<dbReference type="Pfam" id="PF13359">
    <property type="entry name" value="DDE_Tnp_4"/>
    <property type="match status" value="1"/>
</dbReference>
<dbReference type="PANTHER" id="PTHR46250">
    <property type="entry name" value="MYB/SANT-LIKE DNA-BINDING DOMAIN PROTEIN-RELATED"/>
    <property type="match status" value="1"/>
</dbReference>
<evidence type="ECO:0000259" key="7">
    <source>
        <dbReference type="Pfam" id="PF26138"/>
    </source>
</evidence>
<evidence type="ECO:0000259" key="5">
    <source>
        <dbReference type="Pfam" id="PF13359"/>
    </source>
</evidence>
<keyword evidence="2" id="KW-0479">Metal-binding</keyword>
<dbReference type="InterPro" id="IPR024752">
    <property type="entry name" value="Myb/SANT-like_dom"/>
</dbReference>
<name>A2ZTW0_ORYSJ</name>
<feature type="domain" description="DDE Tnp4" evidence="5">
    <location>
        <begin position="133"/>
        <end position="222"/>
    </location>
</feature>
<feature type="compositionally biased region" description="Acidic residues" evidence="3">
    <location>
        <begin position="405"/>
        <end position="415"/>
    </location>
</feature>
<dbReference type="InterPro" id="IPR027806">
    <property type="entry name" value="HARBI1_dom"/>
</dbReference>
<feature type="domain" description="MLLE-like" evidence="6">
    <location>
        <begin position="511"/>
        <end position="568"/>
    </location>
</feature>
<dbReference type="InterPro" id="IPR056623">
    <property type="entry name" value="MLLE_2"/>
</dbReference>
<sequence>MDRRTFHILCDMLRDVGGIEDTRNMPLEESVASFLYILSHHLKNRTIGKFFYRSGETVSRHFNLCLLAVLRLHQLLLKKPEPIPEDTTDDRWKYFKNCLGALDGTHIKVTVPTRIKGRYRSRKGDIVTNVLGCYYLVDAGYTNADGFLAPYRGQRYHLGRFTARNPPRSAEEYFNMRHASARNIVERSFGRLKGRWAILRSPSYFPIKTQCRIIMACALLHNLILQKMSSDPFEDEDEDEDEDEIPLDILEGELAEPEFISAISTSDDWTNFRNTLAHGIYGASWKLKHFLENVLAKKLPSSGLTAVPHIESRVRHFRTKFGAIEVMLTKSGFSWDDNRKMIQCEKQQNDDHCRKNNEAKGLYGVAFPHYDTLAAIYGKHIATGEGAEGLGEAVANMEKEIVQDIQDEEDEEDEERVSREMPRRSIDSAAARRSIDSATPRQSIDSTASSSKKRKKDSNKLKNTLSSDPFMDVFANVQGDLRDVTKHVGAMVASMQREAEIQEKAMAEEDPLQKIQNEAILECQKLGLTGTEVVNAAAAFVKVPAQMSMLLALPESLRREYVLKILAGNSLDQSCSVANATGNISLYFVIINYEAKKN</sequence>
<evidence type="ECO:0000313" key="8">
    <source>
        <dbReference type="EMBL" id="EAZ12157.1"/>
    </source>
</evidence>
<dbReference type="Pfam" id="PF23950">
    <property type="entry name" value="MLLE_2"/>
    <property type="match status" value="1"/>
</dbReference>
<dbReference type="Proteomes" id="UP000007752">
    <property type="component" value="Chromosome 1"/>
</dbReference>
<evidence type="ECO:0000256" key="2">
    <source>
        <dbReference type="ARBA" id="ARBA00022723"/>
    </source>
</evidence>
<evidence type="ECO:0000259" key="4">
    <source>
        <dbReference type="Pfam" id="PF12776"/>
    </source>
</evidence>